<accession>E6WYP9</accession>
<dbReference type="OrthoDB" id="9785549at2"/>
<dbReference type="Proteomes" id="UP000008633">
    <property type="component" value="Chromosome"/>
</dbReference>
<evidence type="ECO:0000256" key="2">
    <source>
        <dbReference type="HAMAP-Rule" id="MF_00055"/>
    </source>
</evidence>
<dbReference type="CDD" id="cd07361">
    <property type="entry name" value="MEMO_like"/>
    <property type="match status" value="1"/>
</dbReference>
<dbReference type="KEGG" id="nsa:Nitsa_0147"/>
<dbReference type="Pfam" id="PF01875">
    <property type="entry name" value="Memo"/>
    <property type="match status" value="1"/>
</dbReference>
<gene>
    <name evidence="3" type="ordered locus">Nitsa_0147</name>
</gene>
<dbReference type="HOGENOM" id="CLU_038085_2_0_7"/>
<proteinExistence type="inferred from homology"/>
<organism evidence="3 4">
    <name type="scientific">Nitratifractor salsuginis (strain DSM 16511 / JCM 12458 / E9I37-1)</name>
    <dbReference type="NCBI Taxonomy" id="749222"/>
    <lineage>
        <taxon>Bacteria</taxon>
        <taxon>Pseudomonadati</taxon>
        <taxon>Campylobacterota</taxon>
        <taxon>Epsilonproteobacteria</taxon>
        <taxon>Campylobacterales</taxon>
        <taxon>Sulfurovaceae</taxon>
        <taxon>Nitratifractor</taxon>
    </lineage>
</organism>
<dbReference type="NCBIfam" id="TIGR04336">
    <property type="entry name" value="AmmeMemoSam_B"/>
    <property type="match status" value="1"/>
</dbReference>
<evidence type="ECO:0000313" key="4">
    <source>
        <dbReference type="Proteomes" id="UP000008633"/>
    </source>
</evidence>
<dbReference type="RefSeq" id="WP_013553117.1">
    <property type="nucleotide sequence ID" value="NC_014935.1"/>
</dbReference>
<sequence>MIRLAGNMGAFYPANCSEIEKMIEHWNGILDEALTDKSVLDEKPRAIIVPHAGYIYSGFTANIAHRILANSRPKRVVVIGPSHHVYFEGVSASMQESYQTPCGNLPIDKAYIEELTKEYPLEFVPEAHHKEHSTETQMPFIQHYEPQAKVVELIYGKIDYRQLVPLIDTILSDPENVVVISSDLSHFYTLEEAKQLDNICLAGVAEESVEILEKGCEACGIIGIKAIVEVAKKHGWKTQLLDYRTSADASGDTSRVVGYMSALILP</sequence>
<comment type="similarity">
    <text evidence="1 2">Belongs to the MEMO1 family.</text>
</comment>
<name>E6WYP9_NITSE</name>
<dbReference type="InterPro" id="IPR002737">
    <property type="entry name" value="MEMO1_fam"/>
</dbReference>
<dbReference type="EMBL" id="CP002452">
    <property type="protein sequence ID" value="ADV45420.1"/>
    <property type="molecule type" value="Genomic_DNA"/>
</dbReference>
<keyword evidence="4" id="KW-1185">Reference proteome</keyword>
<evidence type="ECO:0000256" key="1">
    <source>
        <dbReference type="ARBA" id="ARBA00006315"/>
    </source>
</evidence>
<reference evidence="4" key="2">
    <citation type="submission" date="2011-01" db="EMBL/GenBank/DDBJ databases">
        <title>The complete genome of Nitratifractor salsuginis DSM 16511.</title>
        <authorList>
            <consortium name="US DOE Joint Genome Institute (JGI-PGF)"/>
            <person name="Lucas S."/>
            <person name="Copeland A."/>
            <person name="Lapidus A."/>
            <person name="Bruce D."/>
            <person name="Goodwin L."/>
            <person name="Pitluck S."/>
            <person name="Kyrpides N."/>
            <person name="Mavromatis K."/>
            <person name="Ivanova N."/>
            <person name="Mikhailova N."/>
            <person name="Zeytun A."/>
            <person name="Detter J.C."/>
            <person name="Tapia R."/>
            <person name="Han C."/>
            <person name="Land M."/>
            <person name="Hauser L."/>
            <person name="Markowitz V."/>
            <person name="Cheng J.-F."/>
            <person name="Hugenholtz P."/>
            <person name="Woyke T."/>
            <person name="Wu D."/>
            <person name="Tindall B."/>
            <person name="Schuetze A."/>
            <person name="Brambilla E."/>
            <person name="Klenk H.-P."/>
            <person name="Eisen J.A."/>
        </authorList>
    </citation>
    <scope>NUCLEOTIDE SEQUENCE [LARGE SCALE GENOMIC DNA]</scope>
    <source>
        <strain evidence="4">DSM 16511 / JCM 12458 / E9I37-1</strain>
    </source>
</reference>
<dbReference type="PANTHER" id="PTHR11060:SF0">
    <property type="entry name" value="PROTEIN MEMO1"/>
    <property type="match status" value="1"/>
</dbReference>
<evidence type="ECO:0000313" key="3">
    <source>
        <dbReference type="EMBL" id="ADV45420.1"/>
    </source>
</evidence>
<dbReference type="HAMAP" id="MF_00055">
    <property type="entry name" value="MEMO1"/>
    <property type="match status" value="1"/>
</dbReference>
<dbReference type="PANTHER" id="PTHR11060">
    <property type="entry name" value="PROTEIN MEMO1"/>
    <property type="match status" value="1"/>
</dbReference>
<dbReference type="Gene3D" id="3.40.830.10">
    <property type="entry name" value="LigB-like"/>
    <property type="match status" value="1"/>
</dbReference>
<dbReference type="STRING" id="749222.Nitsa_0147"/>
<dbReference type="AlphaFoldDB" id="E6WYP9"/>
<protein>
    <recommendedName>
        <fullName evidence="2">MEMO1 family protein Nitsa_0147</fullName>
    </recommendedName>
</protein>
<dbReference type="eggNOG" id="COG1355">
    <property type="taxonomic scope" value="Bacteria"/>
</dbReference>
<reference evidence="3 4" key="1">
    <citation type="journal article" date="2011" name="Stand. Genomic Sci.">
        <title>Complete genome sequence of Nitratifractor salsuginis type strain (E9I37-1).</title>
        <authorList>
            <person name="Anderson I."/>
            <person name="Sikorski J."/>
            <person name="Zeytun A."/>
            <person name="Nolan M."/>
            <person name="Lapidus A."/>
            <person name="Lucas S."/>
            <person name="Hammon N."/>
            <person name="Deshpande S."/>
            <person name="Cheng J.F."/>
            <person name="Tapia R."/>
            <person name="Han C."/>
            <person name="Goodwin L."/>
            <person name="Pitluck S."/>
            <person name="Liolios K."/>
            <person name="Pagani I."/>
            <person name="Ivanova N."/>
            <person name="Huntemann M."/>
            <person name="Mavromatis K."/>
            <person name="Ovchinikova G."/>
            <person name="Pati A."/>
            <person name="Chen A."/>
            <person name="Palaniappan K."/>
            <person name="Land M."/>
            <person name="Hauser L."/>
            <person name="Brambilla E.M."/>
            <person name="Ngatchou-Djao O.D."/>
            <person name="Rohde M."/>
            <person name="Tindall B.J."/>
            <person name="Goker M."/>
            <person name="Detter J.C."/>
            <person name="Woyke T."/>
            <person name="Bristow J."/>
            <person name="Eisen J.A."/>
            <person name="Markowitz V."/>
            <person name="Hugenholtz P."/>
            <person name="Klenk H.P."/>
            <person name="Kyrpides N.C."/>
        </authorList>
    </citation>
    <scope>NUCLEOTIDE SEQUENCE [LARGE SCALE GENOMIC DNA]</scope>
    <source>
        <strain evidence="4">DSM 16511 / JCM 12458 / E9I37-1</strain>
    </source>
</reference>